<dbReference type="Pfam" id="PF04760">
    <property type="entry name" value="IF2_N"/>
    <property type="match status" value="1"/>
</dbReference>
<keyword evidence="2 9" id="KW-0396">Initiation factor</keyword>
<dbReference type="Pfam" id="PF22042">
    <property type="entry name" value="EF-G_D2"/>
    <property type="match status" value="1"/>
</dbReference>
<dbReference type="SUPFAM" id="SSF52540">
    <property type="entry name" value="P-loop containing nucleoside triphosphate hydrolases"/>
    <property type="match status" value="1"/>
</dbReference>
<dbReference type="Gene3D" id="2.40.30.10">
    <property type="entry name" value="Translation factors"/>
    <property type="match status" value="2"/>
</dbReference>
<dbReference type="InterPro" id="IPR044145">
    <property type="entry name" value="IF2_II"/>
</dbReference>
<reference evidence="9" key="1">
    <citation type="journal article" date="2017" name="J. Phycol.">
        <title>Analysis of chloroplast genomes and a supermatrix inform reclassification of the Rhodomelaceae (Rhodophyta).</title>
        <authorList>
            <person name="Diaz-Tapia P."/>
            <person name="Maggs C.A."/>
            <person name="West J.A."/>
            <person name="Verbruggen H."/>
        </authorList>
    </citation>
    <scope>NUCLEOTIDE SEQUENCE</scope>
    <source>
        <strain evidence="9">PD1686</strain>
    </source>
</reference>
<comment type="similarity">
    <text evidence="1">Belongs to the TRAFAC class translation factor GTPase superfamily. Classic translation factor GTPase family. IF-2 subfamily.</text>
</comment>
<dbReference type="Gene3D" id="3.40.50.300">
    <property type="entry name" value="P-loop containing nucleotide triphosphate hydrolases"/>
    <property type="match status" value="1"/>
</dbReference>
<dbReference type="Pfam" id="PF00009">
    <property type="entry name" value="GTP_EFTU"/>
    <property type="match status" value="1"/>
</dbReference>
<dbReference type="CDD" id="cd03702">
    <property type="entry name" value="IF2_mtIF2_II"/>
    <property type="match status" value="1"/>
</dbReference>
<dbReference type="InterPro" id="IPR036925">
    <property type="entry name" value="TIF_IF2_dom3_sf"/>
</dbReference>
<comment type="function">
    <text evidence="6">One of the essential components for the initiation of protein synthesis. Protects formylmethionyl-tRNA from spontaneous hydrolysis and promotes its binding to the 30S ribosomal subunits. Also involved in the hydrolysis of GTP during the formation of the 70S ribosomal complex.</text>
</comment>
<dbReference type="NCBIfam" id="TIGR00487">
    <property type="entry name" value="IF-2"/>
    <property type="match status" value="1"/>
</dbReference>
<evidence type="ECO:0000256" key="7">
    <source>
        <dbReference type="ARBA" id="ARBA00044105"/>
    </source>
</evidence>
<gene>
    <name evidence="9" type="primary">infB</name>
</gene>
<evidence type="ECO:0000256" key="4">
    <source>
        <dbReference type="ARBA" id="ARBA00022917"/>
    </source>
</evidence>
<geneLocation type="chloroplast" evidence="9"/>
<dbReference type="InterPro" id="IPR005225">
    <property type="entry name" value="Small_GTP-bd"/>
</dbReference>
<keyword evidence="4" id="KW-0648">Protein biosynthesis</keyword>
<dbReference type="EMBL" id="MF101453">
    <property type="protein sequence ID" value="ARW68711.1"/>
    <property type="molecule type" value="Genomic_DNA"/>
</dbReference>
<protein>
    <recommendedName>
        <fullName evidence="7">Translation initiation factor IF-2, chloroplastic</fullName>
    </recommendedName>
</protein>
<evidence type="ECO:0000256" key="2">
    <source>
        <dbReference type="ARBA" id="ARBA00022540"/>
    </source>
</evidence>
<dbReference type="CDD" id="cd01887">
    <property type="entry name" value="IF2_eIF5B"/>
    <property type="match status" value="1"/>
</dbReference>
<evidence type="ECO:0000256" key="1">
    <source>
        <dbReference type="ARBA" id="ARBA00007733"/>
    </source>
</evidence>
<keyword evidence="9" id="KW-0934">Plastid</keyword>
<dbReference type="PROSITE" id="PS51722">
    <property type="entry name" value="G_TR_2"/>
    <property type="match status" value="1"/>
</dbReference>
<dbReference type="Pfam" id="PF11987">
    <property type="entry name" value="IF-2"/>
    <property type="match status" value="1"/>
</dbReference>
<dbReference type="GO" id="GO:0003924">
    <property type="term" value="F:GTPase activity"/>
    <property type="evidence" value="ECO:0007669"/>
    <property type="project" value="InterPro"/>
</dbReference>
<dbReference type="CDD" id="cd03692">
    <property type="entry name" value="mtIF2_IVc"/>
    <property type="match status" value="1"/>
</dbReference>
<evidence type="ECO:0000313" key="9">
    <source>
        <dbReference type="EMBL" id="ARW68711.1"/>
    </source>
</evidence>
<dbReference type="Gene3D" id="3.40.50.10050">
    <property type="entry name" value="Translation initiation factor IF- 2, domain 3"/>
    <property type="match status" value="1"/>
</dbReference>
<dbReference type="InterPro" id="IPR023115">
    <property type="entry name" value="TIF_IF2_dom3"/>
</dbReference>
<dbReference type="SUPFAM" id="SSF50447">
    <property type="entry name" value="Translation proteins"/>
    <property type="match status" value="2"/>
</dbReference>
<dbReference type="PANTHER" id="PTHR43381">
    <property type="entry name" value="TRANSLATION INITIATION FACTOR IF-2-RELATED"/>
    <property type="match status" value="1"/>
</dbReference>
<dbReference type="NCBIfam" id="TIGR00231">
    <property type="entry name" value="small_GTP"/>
    <property type="match status" value="1"/>
</dbReference>
<name>A0A1Z1MSG1_9FLOR</name>
<evidence type="ECO:0000259" key="8">
    <source>
        <dbReference type="PROSITE" id="PS51722"/>
    </source>
</evidence>
<sequence length="759" mass="84958">MIYYTFKNFYAYPSVNSCKDTNFYSFEYSEKVLDLNCPKLISPLDFLVNNSTSFPKPNQAIDNSLNSEKSGSHNSDKKYKINTYLRDDSENKKNKNKNIKKKRSISSDISNDDIFLDSKDDVFSKDTLDLSILKSRRVNSKIKKKNKLKIENLDFGHDLSSISGKAEDIKNLNLSKVKNTVVIKDSLTVEQLSLKLSIPEAEIITYLFLEKGISITINQTLDVSIAKQVALHYDFTLLDSNSNIDHDLPPKNVLNSSDSVSRPPIITILGHVDHGKTTLLDAILKTNLVVKESGRITQAISGYEMQFQYGFKTYELVFLDTPGHQSFKQMRLRGAKITDIALLVVAFNDGLKPQTIEAINYIKEMNLSCILVVTKTDQADQDIDFILQELSTYSLVYEKWGGDLPVVQVSGFTGRNIDKLLSQICLICDAKGFVANPSQLASGIIFESYLDKKQGPIACIVVRNGTLKVGDIIVSSCIYGRVKSIINISLQKVALATPSSIVQILGFSSLPQAGSTFHVVTSDKEAKQFCANYSHQNTNLHFPKGLSKSMPQDRNSNIPEIRLIVKADTQGSLEALIDLLITLPQSKVKLHIVSANFGIVSSSDVELAILTQSIIVVFNLDVSSGVSSLVKKHAVVLKTYKVIYDLFQYVENKMLDLIQPNYDKIFIGRASVRTVFHMNKGCVAGCYVDQGKIIKMCHISVYRNEEIVYEGILISLKISKDDVNEVLFDNECGLMCDYNLWQKNDIIHAYELVPRKKTL</sequence>
<keyword evidence="5" id="KW-0342">GTP-binding</keyword>
<dbReference type="InterPro" id="IPR000178">
    <property type="entry name" value="TF_IF2_bacterial-like"/>
</dbReference>
<dbReference type="FunFam" id="3.40.50.300:FF:000019">
    <property type="entry name" value="Translation initiation factor IF-2"/>
    <property type="match status" value="1"/>
</dbReference>
<dbReference type="GO" id="GO:0003743">
    <property type="term" value="F:translation initiation factor activity"/>
    <property type="evidence" value="ECO:0007669"/>
    <property type="project" value="UniProtKB-KW"/>
</dbReference>
<dbReference type="AlphaFoldDB" id="A0A1Z1MSG1"/>
<dbReference type="InterPro" id="IPR000795">
    <property type="entry name" value="T_Tr_GTP-bd_dom"/>
</dbReference>
<dbReference type="PANTHER" id="PTHR43381:SF5">
    <property type="entry name" value="TR-TYPE G DOMAIN-CONTAINING PROTEIN"/>
    <property type="match status" value="1"/>
</dbReference>
<evidence type="ECO:0000256" key="6">
    <source>
        <dbReference type="ARBA" id="ARBA00025162"/>
    </source>
</evidence>
<dbReference type="InterPro" id="IPR027417">
    <property type="entry name" value="P-loop_NTPase"/>
</dbReference>
<feature type="domain" description="Tr-type G" evidence="8">
    <location>
        <begin position="261"/>
        <end position="438"/>
    </location>
</feature>
<accession>A0A1Z1MSG1</accession>
<dbReference type="InterPro" id="IPR006847">
    <property type="entry name" value="IF2_N"/>
</dbReference>
<dbReference type="PRINTS" id="PR00315">
    <property type="entry name" value="ELONGATNFCT"/>
</dbReference>
<dbReference type="SUPFAM" id="SSF52156">
    <property type="entry name" value="Initiation factor IF2/eIF5b, domain 3"/>
    <property type="match status" value="1"/>
</dbReference>
<evidence type="ECO:0000256" key="3">
    <source>
        <dbReference type="ARBA" id="ARBA00022741"/>
    </source>
</evidence>
<keyword evidence="3" id="KW-0547">Nucleotide-binding</keyword>
<dbReference type="GO" id="GO:0005737">
    <property type="term" value="C:cytoplasm"/>
    <property type="evidence" value="ECO:0007669"/>
    <property type="project" value="TreeGrafter"/>
</dbReference>
<evidence type="ECO:0000256" key="5">
    <source>
        <dbReference type="ARBA" id="ARBA00023134"/>
    </source>
</evidence>
<proteinExistence type="inferred from homology"/>
<dbReference type="InterPro" id="IPR053905">
    <property type="entry name" value="EF-G-like_DII"/>
</dbReference>
<dbReference type="InterPro" id="IPR009000">
    <property type="entry name" value="Transl_B-barrel_sf"/>
</dbReference>
<dbReference type="FunFam" id="3.40.50.10050:FF:000001">
    <property type="entry name" value="Translation initiation factor IF-2"/>
    <property type="match status" value="1"/>
</dbReference>
<organism evidence="9">
    <name type="scientific">Palisada sp</name>
    <dbReference type="NCBI Taxonomy" id="1955416"/>
    <lineage>
        <taxon>Eukaryota</taxon>
        <taxon>Rhodophyta</taxon>
        <taxon>Florideophyceae</taxon>
        <taxon>Rhodymeniophycidae</taxon>
        <taxon>Ceramiales</taxon>
        <taxon>Rhodomelaceae</taxon>
        <taxon>Laurencieae</taxon>
        <taxon>Palisada</taxon>
    </lineage>
</organism>
<keyword evidence="9" id="KW-0150">Chloroplast</keyword>
<dbReference type="InterPro" id="IPR015760">
    <property type="entry name" value="TIF_IF2"/>
</dbReference>
<dbReference type="FunFam" id="2.40.30.10:FF:000008">
    <property type="entry name" value="Translation initiation factor IF-2"/>
    <property type="match status" value="1"/>
</dbReference>
<dbReference type="GO" id="GO:0005525">
    <property type="term" value="F:GTP binding"/>
    <property type="evidence" value="ECO:0007669"/>
    <property type="project" value="UniProtKB-KW"/>
</dbReference>